<keyword evidence="3" id="KW-0805">Transcription regulation</keyword>
<keyword evidence="5" id="KW-0804">Transcription</keyword>
<dbReference type="Pfam" id="PF00808">
    <property type="entry name" value="CBFD_NFYB_HMF"/>
    <property type="match status" value="1"/>
</dbReference>
<comment type="similarity">
    <text evidence="1">Belongs to the NFYB/HAP3 subunit family.</text>
</comment>
<dbReference type="PANTHER" id="PTHR11064">
    <property type="entry name" value="CCAAT-BINDING TRANSCRIPTION FACTOR-RELATED"/>
    <property type="match status" value="1"/>
</dbReference>
<dbReference type="InterPro" id="IPR009072">
    <property type="entry name" value="Histone-fold"/>
</dbReference>
<comment type="caution">
    <text evidence="11">The sequence shown here is derived from an EMBL/GenBank/DDBJ whole genome shotgun (WGS) entry which is preliminary data.</text>
</comment>
<dbReference type="CDD" id="cd22907">
    <property type="entry name" value="HFD_NFYB"/>
    <property type="match status" value="1"/>
</dbReference>
<dbReference type="InterPro" id="IPR003958">
    <property type="entry name" value="CBFA_NFYB_domain"/>
</dbReference>
<gene>
    <name evidence="11" type="ORF">TPAB3V08_LOCUS1983</name>
</gene>
<feature type="compositionally biased region" description="Polar residues" evidence="9">
    <location>
        <begin position="13"/>
        <end position="23"/>
    </location>
</feature>
<dbReference type="PANTHER" id="PTHR11064:SF9">
    <property type="entry name" value="NUCLEAR TRANSCRIPTION FACTOR Y SUBUNIT BETA"/>
    <property type="match status" value="1"/>
</dbReference>
<evidence type="ECO:0000256" key="5">
    <source>
        <dbReference type="ARBA" id="ARBA00023163"/>
    </source>
</evidence>
<dbReference type="Gene3D" id="1.10.20.10">
    <property type="entry name" value="Histone, subunit A"/>
    <property type="match status" value="1"/>
</dbReference>
<comment type="function">
    <text evidence="6">Component of the sequence-specific heterotrimeric transcription factor (NF-Y) which specifically recognizes a 5'-CCAAT-3' box motif found in the promoters of its target genes. NF-Y can function as both an activator and a repressor, depending on its interacting cofactors.</text>
</comment>
<keyword evidence="4" id="KW-0238">DNA-binding</keyword>
<evidence type="ECO:0000256" key="1">
    <source>
        <dbReference type="ARBA" id="ARBA00009053"/>
    </source>
</evidence>
<evidence type="ECO:0000313" key="12">
    <source>
        <dbReference type="Proteomes" id="UP001153148"/>
    </source>
</evidence>
<dbReference type="PROSITE" id="PS00685">
    <property type="entry name" value="NFYB_HAP3"/>
    <property type="match status" value="1"/>
</dbReference>
<feature type="region of interest" description="Disordered" evidence="9">
    <location>
        <begin position="1"/>
        <end position="61"/>
    </location>
</feature>
<name>A0ABN7NJY2_TIMPD</name>
<protein>
    <recommendedName>
        <fullName evidence="2">Nuclear transcription factor Y subunit beta</fullName>
    </recommendedName>
    <alternativeName>
        <fullName evidence="7">CAAT box DNA-binding protein subunit B</fullName>
    </alternativeName>
    <alternativeName>
        <fullName evidence="8">Nuclear transcription factor Y subunit B</fullName>
    </alternativeName>
</protein>
<evidence type="ECO:0000256" key="3">
    <source>
        <dbReference type="ARBA" id="ARBA00023015"/>
    </source>
</evidence>
<evidence type="ECO:0000313" key="11">
    <source>
        <dbReference type="EMBL" id="CAG2054967.1"/>
    </source>
</evidence>
<evidence type="ECO:0000256" key="8">
    <source>
        <dbReference type="ARBA" id="ARBA00031126"/>
    </source>
</evidence>
<evidence type="ECO:0000256" key="2">
    <source>
        <dbReference type="ARBA" id="ARBA00015277"/>
    </source>
</evidence>
<dbReference type="SUPFAM" id="SSF47113">
    <property type="entry name" value="Histone-fold"/>
    <property type="match status" value="1"/>
</dbReference>
<dbReference type="InterPro" id="IPR003956">
    <property type="entry name" value="Transcrpt_fac_NFYB/HAP3_CS"/>
</dbReference>
<evidence type="ECO:0000256" key="6">
    <source>
        <dbReference type="ARBA" id="ARBA00025263"/>
    </source>
</evidence>
<evidence type="ECO:0000259" key="10">
    <source>
        <dbReference type="Pfam" id="PF00808"/>
    </source>
</evidence>
<dbReference type="InterPro" id="IPR027113">
    <property type="entry name" value="Transc_fact_NFYB/HAP3"/>
</dbReference>
<feature type="domain" description="Transcription factor CBF/NF-Y/archaeal histone" evidence="10">
    <location>
        <begin position="69"/>
        <end position="133"/>
    </location>
</feature>
<dbReference type="PRINTS" id="PR00615">
    <property type="entry name" value="CCAATSUBUNTA"/>
</dbReference>
<evidence type="ECO:0000256" key="4">
    <source>
        <dbReference type="ARBA" id="ARBA00023125"/>
    </source>
</evidence>
<dbReference type="Proteomes" id="UP001153148">
    <property type="component" value="Unassembled WGS sequence"/>
</dbReference>
<sequence length="213" mass="23620">MENSESGDDMGNNFLSVESQNFMVQGEELDGPCHDDADADAALTAENTDDSNQGGGDKSGYMLREQDRFLPIANIAKIMKRGIPEPGKIAKDARECVQECVSEFISFITSEASDRCHMEKRKTINGEDILFAMTTLGFDNYVEPLKLFLQKYREATKGDKPLSAPDMYVDDDMADDSLNAQALAGNILMSDQNGQTETVIYTYPDQIQQFQLA</sequence>
<keyword evidence="12" id="KW-1185">Reference proteome</keyword>
<evidence type="ECO:0000256" key="7">
    <source>
        <dbReference type="ARBA" id="ARBA00029965"/>
    </source>
</evidence>
<evidence type="ECO:0000256" key="9">
    <source>
        <dbReference type="SAM" id="MobiDB-lite"/>
    </source>
</evidence>
<accession>A0ABN7NJY2</accession>
<reference evidence="11" key="1">
    <citation type="submission" date="2021-03" db="EMBL/GenBank/DDBJ databases">
        <authorList>
            <person name="Tran Van P."/>
        </authorList>
    </citation>
    <scope>NUCLEOTIDE SEQUENCE</scope>
</reference>
<organism evidence="11 12">
    <name type="scientific">Timema podura</name>
    <name type="common">Walking stick</name>
    <dbReference type="NCBI Taxonomy" id="61482"/>
    <lineage>
        <taxon>Eukaryota</taxon>
        <taxon>Metazoa</taxon>
        <taxon>Ecdysozoa</taxon>
        <taxon>Arthropoda</taxon>
        <taxon>Hexapoda</taxon>
        <taxon>Insecta</taxon>
        <taxon>Pterygota</taxon>
        <taxon>Neoptera</taxon>
        <taxon>Polyneoptera</taxon>
        <taxon>Phasmatodea</taxon>
        <taxon>Timematodea</taxon>
        <taxon>Timematoidea</taxon>
        <taxon>Timematidae</taxon>
        <taxon>Timema</taxon>
    </lineage>
</organism>
<dbReference type="EMBL" id="CAJPIN010001932">
    <property type="protein sequence ID" value="CAG2054967.1"/>
    <property type="molecule type" value="Genomic_DNA"/>
</dbReference>
<proteinExistence type="inferred from homology"/>